<evidence type="ECO:0000259" key="4">
    <source>
        <dbReference type="Pfam" id="PF13193"/>
    </source>
</evidence>
<feature type="domain" description="AMP-dependent synthetase/ligase" evidence="3">
    <location>
        <begin position="21"/>
        <end position="377"/>
    </location>
</feature>
<dbReference type="InterPro" id="IPR050237">
    <property type="entry name" value="ATP-dep_AMP-bd_enzyme"/>
</dbReference>
<dbReference type="FunFam" id="3.30.300.30:FF:000008">
    <property type="entry name" value="2,3-dihydroxybenzoate-AMP ligase"/>
    <property type="match status" value="1"/>
</dbReference>
<dbReference type="EMBL" id="NTFH01000005">
    <property type="protein sequence ID" value="PHQ15947.1"/>
    <property type="molecule type" value="Genomic_DNA"/>
</dbReference>
<keyword evidence="2" id="KW-0436">Ligase</keyword>
<dbReference type="PANTHER" id="PTHR43767">
    <property type="entry name" value="LONG-CHAIN-FATTY-ACID--COA LIGASE"/>
    <property type="match status" value="1"/>
</dbReference>
<organism evidence="5 6">
    <name type="scientific">Marinobacter profundi</name>
    <dbReference type="NCBI Taxonomy" id="2666256"/>
    <lineage>
        <taxon>Bacteria</taxon>
        <taxon>Pseudomonadati</taxon>
        <taxon>Pseudomonadota</taxon>
        <taxon>Gammaproteobacteria</taxon>
        <taxon>Pseudomonadales</taxon>
        <taxon>Marinobacteraceae</taxon>
        <taxon>Marinobacter</taxon>
    </lineage>
</organism>
<name>A0A2G1UN65_9GAMM</name>
<dbReference type="Pfam" id="PF13193">
    <property type="entry name" value="AMP-binding_C"/>
    <property type="match status" value="1"/>
</dbReference>
<evidence type="ECO:0000313" key="5">
    <source>
        <dbReference type="EMBL" id="PHQ15947.1"/>
    </source>
</evidence>
<dbReference type="PROSITE" id="PS00455">
    <property type="entry name" value="AMP_BINDING"/>
    <property type="match status" value="1"/>
</dbReference>
<evidence type="ECO:0000313" key="6">
    <source>
        <dbReference type="Proteomes" id="UP000231409"/>
    </source>
</evidence>
<dbReference type="AlphaFoldDB" id="A0A2G1UN65"/>
<dbReference type="Proteomes" id="UP000231409">
    <property type="component" value="Unassembled WGS sequence"/>
</dbReference>
<protein>
    <submittedName>
        <fullName evidence="5">Acyl-CoA synthetase</fullName>
    </submittedName>
</protein>
<evidence type="ECO:0000259" key="3">
    <source>
        <dbReference type="Pfam" id="PF00501"/>
    </source>
</evidence>
<dbReference type="InterPro" id="IPR020845">
    <property type="entry name" value="AMP-binding_CS"/>
</dbReference>
<dbReference type="Gene3D" id="3.30.300.30">
    <property type="match status" value="1"/>
</dbReference>
<dbReference type="Gene3D" id="3.40.50.12780">
    <property type="entry name" value="N-terminal domain of ligase-like"/>
    <property type="match status" value="1"/>
</dbReference>
<comment type="similarity">
    <text evidence="1">Belongs to the ATP-dependent AMP-binding enzyme family.</text>
</comment>
<dbReference type="Pfam" id="PF00501">
    <property type="entry name" value="AMP-binding"/>
    <property type="match status" value="1"/>
</dbReference>
<keyword evidence="6" id="KW-1185">Reference proteome</keyword>
<dbReference type="PANTHER" id="PTHR43767:SF7">
    <property type="entry name" value="MEDIUM_LONG-CHAIN-FATTY-ACID--COA LIGASE FADD8"/>
    <property type="match status" value="1"/>
</dbReference>
<proteinExistence type="inferred from homology"/>
<dbReference type="RefSeq" id="WP_099614051.1">
    <property type="nucleotide sequence ID" value="NZ_KZ319369.1"/>
</dbReference>
<accession>A0A2G1UN65</accession>
<dbReference type="InterPro" id="IPR045851">
    <property type="entry name" value="AMP-bd_C_sf"/>
</dbReference>
<evidence type="ECO:0000256" key="1">
    <source>
        <dbReference type="ARBA" id="ARBA00006432"/>
    </source>
</evidence>
<feature type="domain" description="AMP-binding enzyme C-terminal" evidence="4">
    <location>
        <begin position="427"/>
        <end position="502"/>
    </location>
</feature>
<reference evidence="5 6" key="1">
    <citation type="submission" date="2017-09" db="EMBL/GenBank/DDBJ databases">
        <title>The draft genome sequences of Marinobacter sp. PWS21.</title>
        <authorList>
            <person name="Cao J."/>
        </authorList>
    </citation>
    <scope>NUCLEOTIDE SEQUENCE [LARGE SCALE GENOMIC DNA]</scope>
    <source>
        <strain evidence="5 6">PWS21</strain>
    </source>
</reference>
<dbReference type="InterPro" id="IPR025110">
    <property type="entry name" value="AMP-bd_C"/>
</dbReference>
<dbReference type="InterPro" id="IPR000873">
    <property type="entry name" value="AMP-dep_synth/lig_dom"/>
</dbReference>
<dbReference type="SUPFAM" id="SSF56801">
    <property type="entry name" value="Acetyl-CoA synthetase-like"/>
    <property type="match status" value="1"/>
</dbReference>
<dbReference type="InterPro" id="IPR042099">
    <property type="entry name" value="ANL_N_sf"/>
</dbReference>
<evidence type="ECO:0000256" key="2">
    <source>
        <dbReference type="ARBA" id="ARBA00022598"/>
    </source>
</evidence>
<comment type="caution">
    <text evidence="5">The sequence shown here is derived from an EMBL/GenBank/DDBJ whole genome shotgun (WGS) entry which is preliminary data.</text>
</comment>
<dbReference type="GO" id="GO:0016877">
    <property type="term" value="F:ligase activity, forming carbon-sulfur bonds"/>
    <property type="evidence" value="ECO:0007669"/>
    <property type="project" value="UniProtKB-ARBA"/>
</dbReference>
<gene>
    <name evidence="5" type="ORF">CLH61_07355</name>
</gene>
<sequence length="521" mass="57601">MPSRANLVHDSETIPQLYLRALRQNPNQIAVHSDDQSITYHQLECLSWQMVRALQQQGLKAEDTVALLTSNRQEALIVLIAVQLLGLKYLSLHPMASPEDHTFILADASANALIIDDRNYGDRVPLLHNAVPRIMEIDGSSSRPGLIKQAATLDNTPMSPPDDPCAIYKLAYTGGTTGRSKGIIHTHRTTTTMVMQMLATYEWPECPRYLVTTPISHAAGSLLLPALLKGGTVYLMDKYSPEAFLNAVERHRINFSFLVPTQIYGLLDYPELSTFDHSSLALVLYGASPIAPSRLWQVLQTFGQVFGQLYGQAEAPMTISYLPQKDHLVDQPERLRSCGKVIVGNQVELLGADLRPVKTGEIGELCVRSPLVMEGYLNRPEENDKVFAGGWLHTGDMARMDSDGYLYLVDRNKDMIISGGFNVYPSEVENCLAQHPNVASSAVIGIPHEKWGEQVTAVVVPRQGSSCSEQDIITYVTQHKGVVNSPKKVIFVDELPLTAIGKVDKKALRAQHWSGQSRQIS</sequence>